<evidence type="ECO:0000256" key="2">
    <source>
        <dbReference type="ARBA" id="ARBA00023125"/>
    </source>
</evidence>
<keyword evidence="6" id="KW-1185">Reference proteome</keyword>
<dbReference type="InterPro" id="IPR036390">
    <property type="entry name" value="WH_DNA-bd_sf"/>
</dbReference>
<evidence type="ECO:0000313" key="5">
    <source>
        <dbReference type="EMBL" id="KRR28841.1"/>
    </source>
</evidence>
<dbReference type="PROSITE" id="PS51063">
    <property type="entry name" value="HTH_CRP_2"/>
    <property type="match status" value="1"/>
</dbReference>
<dbReference type="Proteomes" id="UP000052023">
    <property type="component" value="Unassembled WGS sequence"/>
</dbReference>
<dbReference type="Gene3D" id="2.60.120.10">
    <property type="entry name" value="Jelly Rolls"/>
    <property type="match status" value="1"/>
</dbReference>
<dbReference type="PANTHER" id="PTHR24567:SF74">
    <property type="entry name" value="HTH-TYPE TRANSCRIPTIONAL REGULATOR ARCR"/>
    <property type="match status" value="1"/>
</dbReference>
<protein>
    <submittedName>
        <fullName evidence="5">Cyclic nucleotide-binding protein</fullName>
    </submittedName>
</protein>
<dbReference type="GO" id="GO:0003700">
    <property type="term" value="F:DNA-binding transcription factor activity"/>
    <property type="evidence" value="ECO:0007669"/>
    <property type="project" value="TreeGrafter"/>
</dbReference>
<dbReference type="AlphaFoldDB" id="A0A0R3N8X9"/>
<dbReference type="OrthoDB" id="7506088at2"/>
<dbReference type="InterPro" id="IPR018490">
    <property type="entry name" value="cNMP-bd_dom_sf"/>
</dbReference>
<dbReference type="InterPro" id="IPR012318">
    <property type="entry name" value="HTH_CRP"/>
</dbReference>
<proteinExistence type="predicted"/>
<feature type="domain" description="HTH crp-type" evidence="4">
    <location>
        <begin position="143"/>
        <end position="209"/>
    </location>
</feature>
<name>A0A0R3N8X9_9BRAD</name>
<dbReference type="SUPFAM" id="SSF51206">
    <property type="entry name" value="cAMP-binding domain-like"/>
    <property type="match status" value="1"/>
</dbReference>
<keyword evidence="2" id="KW-0238">DNA-binding</keyword>
<gene>
    <name evidence="5" type="ORF">CQ13_39195</name>
</gene>
<sequence length="244" mass="26806">MQSFLSNLLLSSFAPPDVEALRPHLRPVVLEHTKILHEAGEKISGVYFPFDAVISLVVLLEGGETVEAAMVGRDGVIGASAALDGKLALNRAIVQIDGHGVVCEPDAFKRVVLDRTGMLSMIISHEQTVYAQAQQSAACNILHDSTARLCRWLLRARDLSGSDMLPFTQEFLAEMLGVRRTTVSPVAHTLQAAGMIRYRRGKIEITNVEALRESACECYETVRNNYDRLLGRNRNSGPDHAPKD</sequence>
<dbReference type="InterPro" id="IPR014710">
    <property type="entry name" value="RmlC-like_jellyroll"/>
</dbReference>
<dbReference type="InterPro" id="IPR050397">
    <property type="entry name" value="Env_Response_Regulators"/>
</dbReference>
<reference evidence="5 6" key="1">
    <citation type="submission" date="2014-03" db="EMBL/GenBank/DDBJ databases">
        <title>Bradyrhizobium valentinum sp. nov., isolated from effective nodules of Lupinus mariae-josephae, a lupine endemic of basic-lime soils in Eastern Spain.</title>
        <authorList>
            <person name="Duran D."/>
            <person name="Rey L."/>
            <person name="Navarro A."/>
            <person name="Busquets A."/>
            <person name="Imperial J."/>
            <person name="Ruiz-Argueso T."/>
        </authorList>
    </citation>
    <scope>NUCLEOTIDE SEQUENCE [LARGE SCALE GENOMIC DNA]</scope>
    <source>
        <strain evidence="5 6">Ro19</strain>
    </source>
</reference>
<dbReference type="Pfam" id="PF13545">
    <property type="entry name" value="HTH_Crp_2"/>
    <property type="match status" value="1"/>
</dbReference>
<organism evidence="5 6">
    <name type="scientific">Bradyrhizobium retamae</name>
    <dbReference type="NCBI Taxonomy" id="1300035"/>
    <lineage>
        <taxon>Bacteria</taxon>
        <taxon>Pseudomonadati</taxon>
        <taxon>Pseudomonadota</taxon>
        <taxon>Alphaproteobacteria</taxon>
        <taxon>Hyphomicrobiales</taxon>
        <taxon>Nitrobacteraceae</taxon>
        <taxon>Bradyrhizobium</taxon>
    </lineage>
</organism>
<dbReference type="PANTHER" id="PTHR24567">
    <property type="entry name" value="CRP FAMILY TRANSCRIPTIONAL REGULATORY PROTEIN"/>
    <property type="match status" value="1"/>
</dbReference>
<dbReference type="EMBL" id="LLYA01000060">
    <property type="protein sequence ID" value="KRR28841.1"/>
    <property type="molecule type" value="Genomic_DNA"/>
</dbReference>
<dbReference type="GO" id="GO:0005829">
    <property type="term" value="C:cytosol"/>
    <property type="evidence" value="ECO:0007669"/>
    <property type="project" value="TreeGrafter"/>
</dbReference>
<comment type="caution">
    <text evidence="5">The sequence shown here is derived from an EMBL/GenBank/DDBJ whole genome shotgun (WGS) entry which is preliminary data.</text>
</comment>
<accession>A0A0R3N8X9</accession>
<dbReference type="RefSeq" id="WP_057842670.1">
    <property type="nucleotide sequence ID" value="NZ_LLYA01000060.1"/>
</dbReference>
<dbReference type="GO" id="GO:0003677">
    <property type="term" value="F:DNA binding"/>
    <property type="evidence" value="ECO:0007669"/>
    <property type="project" value="UniProtKB-KW"/>
</dbReference>
<evidence type="ECO:0000256" key="1">
    <source>
        <dbReference type="ARBA" id="ARBA00023015"/>
    </source>
</evidence>
<evidence type="ECO:0000256" key="3">
    <source>
        <dbReference type="ARBA" id="ARBA00023163"/>
    </source>
</evidence>
<keyword evidence="1" id="KW-0805">Transcription regulation</keyword>
<dbReference type="SUPFAM" id="SSF46785">
    <property type="entry name" value="Winged helix' DNA-binding domain"/>
    <property type="match status" value="1"/>
</dbReference>
<evidence type="ECO:0000259" key="4">
    <source>
        <dbReference type="PROSITE" id="PS51063"/>
    </source>
</evidence>
<evidence type="ECO:0000313" key="6">
    <source>
        <dbReference type="Proteomes" id="UP000052023"/>
    </source>
</evidence>
<keyword evidence="3" id="KW-0804">Transcription</keyword>